<evidence type="ECO:0000313" key="1">
    <source>
        <dbReference type="EMBL" id="KAK0400595.1"/>
    </source>
</evidence>
<proteinExistence type="predicted"/>
<keyword evidence="2" id="KW-1185">Reference proteome</keyword>
<protein>
    <submittedName>
        <fullName evidence="1">Uncharacterized protein</fullName>
    </submittedName>
</protein>
<dbReference type="Proteomes" id="UP001175271">
    <property type="component" value="Unassembled WGS sequence"/>
</dbReference>
<accession>A0AA39LKN1</accession>
<evidence type="ECO:0000313" key="2">
    <source>
        <dbReference type="Proteomes" id="UP001175271"/>
    </source>
</evidence>
<comment type="caution">
    <text evidence="1">The sequence shown here is derived from an EMBL/GenBank/DDBJ whole genome shotgun (WGS) entry which is preliminary data.</text>
</comment>
<organism evidence="1 2">
    <name type="scientific">Steinernema hermaphroditum</name>
    <dbReference type="NCBI Taxonomy" id="289476"/>
    <lineage>
        <taxon>Eukaryota</taxon>
        <taxon>Metazoa</taxon>
        <taxon>Ecdysozoa</taxon>
        <taxon>Nematoda</taxon>
        <taxon>Chromadorea</taxon>
        <taxon>Rhabditida</taxon>
        <taxon>Tylenchina</taxon>
        <taxon>Panagrolaimomorpha</taxon>
        <taxon>Strongyloidoidea</taxon>
        <taxon>Steinernematidae</taxon>
        <taxon>Steinernema</taxon>
    </lineage>
</organism>
<gene>
    <name evidence="1" type="ORF">QR680_015337</name>
</gene>
<sequence>MLTTLECYIHIYRILILRNGTLSPDIKMILGLSTEFQFVATSRIMITIRPSPHLCLKPFVLRSGLCGMSPLETAATLRLHSTLLFSWNGNSPFCRQSHLYVPLVQQRTTIRTTLQRASSAEFVRFRSKGHLAPAFLRFSRTRLCALL</sequence>
<dbReference type="EMBL" id="JAUCMV010000004">
    <property type="protein sequence ID" value="KAK0400595.1"/>
    <property type="molecule type" value="Genomic_DNA"/>
</dbReference>
<reference evidence="1" key="1">
    <citation type="submission" date="2023-06" db="EMBL/GenBank/DDBJ databases">
        <title>Genomic analysis of the entomopathogenic nematode Steinernema hermaphroditum.</title>
        <authorList>
            <person name="Schwarz E.M."/>
            <person name="Heppert J.K."/>
            <person name="Baniya A."/>
            <person name="Schwartz H.T."/>
            <person name="Tan C.-H."/>
            <person name="Antoshechkin I."/>
            <person name="Sternberg P.W."/>
            <person name="Goodrich-Blair H."/>
            <person name="Dillman A.R."/>
        </authorList>
    </citation>
    <scope>NUCLEOTIDE SEQUENCE</scope>
    <source>
        <strain evidence="1">PS9179</strain>
        <tissue evidence="1">Whole animal</tissue>
    </source>
</reference>
<dbReference type="AlphaFoldDB" id="A0AA39LKN1"/>
<name>A0AA39LKN1_9BILA</name>